<gene>
    <name evidence="2" type="ORF">N47_A12100</name>
</gene>
<dbReference type="PANTHER" id="PTHR43233">
    <property type="entry name" value="FAMILY N-ACETYLTRANSFERASE, PUTATIVE (AFU_ORTHOLOGUE AFUA_6G03350)-RELATED"/>
    <property type="match status" value="1"/>
</dbReference>
<dbReference type="InterPro" id="IPR053144">
    <property type="entry name" value="Acetyltransferase_Butenolide"/>
</dbReference>
<dbReference type="InterPro" id="IPR000182">
    <property type="entry name" value="GNAT_dom"/>
</dbReference>
<evidence type="ECO:0000259" key="1">
    <source>
        <dbReference type="PROSITE" id="PS51186"/>
    </source>
</evidence>
<evidence type="ECO:0000313" key="2">
    <source>
        <dbReference type="EMBL" id="CBX27181.1"/>
    </source>
</evidence>
<dbReference type="PROSITE" id="PS51186">
    <property type="entry name" value="GNAT"/>
    <property type="match status" value="1"/>
</dbReference>
<dbReference type="InterPro" id="IPR016181">
    <property type="entry name" value="Acyl_CoA_acyltransferase"/>
</dbReference>
<organism evidence="2">
    <name type="scientific">uncultured Desulfobacterium sp</name>
    <dbReference type="NCBI Taxonomy" id="201089"/>
    <lineage>
        <taxon>Bacteria</taxon>
        <taxon>Pseudomonadati</taxon>
        <taxon>Thermodesulfobacteriota</taxon>
        <taxon>Desulfobacteria</taxon>
        <taxon>Desulfobacterales</taxon>
        <taxon>Desulfobacteriaceae</taxon>
        <taxon>Desulfobacterium</taxon>
        <taxon>environmental samples</taxon>
    </lineage>
</organism>
<name>E1Y9D7_9BACT</name>
<dbReference type="GO" id="GO:0016747">
    <property type="term" value="F:acyltransferase activity, transferring groups other than amino-acyl groups"/>
    <property type="evidence" value="ECO:0007669"/>
    <property type="project" value="InterPro"/>
</dbReference>
<protein>
    <recommendedName>
        <fullName evidence="1">N-acetyltransferase domain-containing protein</fullName>
    </recommendedName>
</protein>
<dbReference type="EMBL" id="FR695864">
    <property type="protein sequence ID" value="CBX27181.1"/>
    <property type="molecule type" value="Genomic_DNA"/>
</dbReference>
<accession>E1Y9D7</accession>
<proteinExistence type="predicted"/>
<reference evidence="2" key="1">
    <citation type="journal article" date="2011" name="Environ. Microbiol.">
        <title>Genomic insights into the metabolic potential of the polycyclic aromatic hydrocarbon degrading sulfate-reducing Deltaproteobacterium N47.</title>
        <authorList>
            <person name="Bergmann F."/>
            <person name="Selesi D."/>
            <person name="Weinmaier T."/>
            <person name="Tischler P."/>
            <person name="Rattei T."/>
            <person name="Meckenstock R.U."/>
        </authorList>
    </citation>
    <scope>NUCLEOTIDE SEQUENCE</scope>
</reference>
<dbReference type="Pfam" id="PF13673">
    <property type="entry name" value="Acetyltransf_10"/>
    <property type="match status" value="1"/>
</dbReference>
<dbReference type="AlphaFoldDB" id="E1Y9D7"/>
<dbReference type="SUPFAM" id="SSF55729">
    <property type="entry name" value="Acyl-CoA N-acyltransferases (Nat)"/>
    <property type="match status" value="1"/>
</dbReference>
<dbReference type="Gene3D" id="3.40.630.30">
    <property type="match status" value="1"/>
</dbReference>
<feature type="domain" description="N-acetyltransferase" evidence="1">
    <location>
        <begin position="5"/>
        <end position="139"/>
    </location>
</feature>
<sequence>MYKYTFLVDPTSDQIRQITSIYRMTGWWAEDIPDDPLHVRRLIAGSHCFVVAGKEDEIIGMGRAISDKASDAYIQDLTVVASHRKKGIGTEILKRLVARLEDDGIKWIALIAERNSDDFYTNYGFNIMPDSKPMLKILT</sequence>
<dbReference type="PANTHER" id="PTHR43233:SF1">
    <property type="entry name" value="FAMILY N-ACETYLTRANSFERASE, PUTATIVE (AFU_ORTHOLOGUE AFUA_6G03350)-RELATED"/>
    <property type="match status" value="1"/>
</dbReference>
<dbReference type="CDD" id="cd04301">
    <property type="entry name" value="NAT_SF"/>
    <property type="match status" value="1"/>
</dbReference>